<dbReference type="PANTHER" id="PTHR23090">
    <property type="entry name" value="NH 3 /GLUTAMINE-DEPENDENT NAD + SYNTHETASE"/>
    <property type="match status" value="1"/>
</dbReference>
<dbReference type="GO" id="GO:0009435">
    <property type="term" value="P:NAD+ biosynthetic process"/>
    <property type="evidence" value="ECO:0007669"/>
    <property type="project" value="UniProtKB-UniRule"/>
</dbReference>
<comment type="function">
    <text evidence="7">Catalyzes the ATP-dependent amidation of deamido-NAD to form NAD. Uses L-glutamine as a nitrogen source.</text>
</comment>
<dbReference type="Proteomes" id="UP000198983">
    <property type="component" value="Chromosome I"/>
</dbReference>
<dbReference type="InterPro" id="IPR000132">
    <property type="entry name" value="Nitrilase/CN_hydratase_CS"/>
</dbReference>
<feature type="active site" description="For glutaminase activity" evidence="7">
    <location>
        <position position="126"/>
    </location>
</feature>
<evidence type="ECO:0000256" key="5">
    <source>
        <dbReference type="ARBA" id="ARBA00022840"/>
    </source>
</evidence>
<dbReference type="CDD" id="cd07570">
    <property type="entry name" value="GAT_Gln-NAD-synth"/>
    <property type="match status" value="1"/>
</dbReference>
<keyword evidence="6 7" id="KW-0520">NAD</keyword>
<evidence type="ECO:0000256" key="2">
    <source>
        <dbReference type="ARBA" id="ARBA00007145"/>
    </source>
</evidence>
<dbReference type="FunFam" id="3.40.50.620:FF:000106">
    <property type="entry name" value="Glutamine-dependent NAD(+) synthetase"/>
    <property type="match status" value="1"/>
</dbReference>
<dbReference type="Pfam" id="PF02540">
    <property type="entry name" value="NAD_synthase"/>
    <property type="match status" value="1"/>
</dbReference>
<gene>
    <name evidence="7" type="primary">nadE</name>
    <name evidence="13" type="ORF">SAMN04489717_4969</name>
</gene>
<comment type="similarity">
    <text evidence="10">Belongs to the NAD synthetase family.</text>
</comment>
<evidence type="ECO:0000256" key="9">
    <source>
        <dbReference type="PROSITE-ProRule" id="PRU10139"/>
    </source>
</evidence>
<organism evidence="13 14">
    <name type="scientific">Actinopolymorpha singaporensis</name>
    <dbReference type="NCBI Taxonomy" id="117157"/>
    <lineage>
        <taxon>Bacteria</taxon>
        <taxon>Bacillati</taxon>
        <taxon>Actinomycetota</taxon>
        <taxon>Actinomycetes</taxon>
        <taxon>Propionibacteriales</taxon>
        <taxon>Actinopolymorphaceae</taxon>
        <taxon>Actinopolymorpha</taxon>
    </lineage>
</organism>
<dbReference type="OrthoDB" id="9760188at2"/>
<dbReference type="GO" id="GO:0005737">
    <property type="term" value="C:cytoplasm"/>
    <property type="evidence" value="ECO:0007669"/>
    <property type="project" value="InterPro"/>
</dbReference>
<dbReference type="NCBIfam" id="TIGR00552">
    <property type="entry name" value="nadE"/>
    <property type="match status" value="1"/>
</dbReference>
<evidence type="ECO:0000259" key="12">
    <source>
        <dbReference type="PROSITE" id="PS50263"/>
    </source>
</evidence>
<dbReference type="InterPro" id="IPR003694">
    <property type="entry name" value="NAD_synthase"/>
</dbReference>
<dbReference type="EMBL" id="LT629732">
    <property type="protein sequence ID" value="SDT08318.1"/>
    <property type="molecule type" value="Genomic_DNA"/>
</dbReference>
<dbReference type="RefSeq" id="WP_092655966.1">
    <property type="nucleotide sequence ID" value="NZ_LT629732.1"/>
</dbReference>
<evidence type="ECO:0000313" key="14">
    <source>
        <dbReference type="Proteomes" id="UP000198983"/>
    </source>
</evidence>
<dbReference type="Pfam" id="PF00795">
    <property type="entry name" value="CN_hydrolase"/>
    <property type="match status" value="1"/>
</dbReference>
<sequence>MAQIRLALAQLNVTVGDIAGNAEAIQRWARHAADRGAHVVAFPETALTGYPVEDLALRSSFVEASRTAVEELAGKLAAAGLGNLVVVCGYLDRAEDGYERTGRPKGSPQNAAAVIHRGRIVARAVKHHLPNYGVFDEFRYFVPGDSLQVVTVHGVDIAVTICEDLWQEGGPVRATRAAGAGLLLTINASPYELAKDDDRLNLVTRRAREAMCPLAYVNMVGGQDELVFDGDSLVVDETGTVLTRAPQFTEGLLTVDLDLAATTRGADEYAGIRVERTVVSDTPLPAYEASPSGEAPRLDEEAEIYTAIVTGLRDYVHKNGYESVVLGLSGGIDSALAATIACDALGPENVYGVSNPSRISSEHSREDAADLAARTGLNYRVIPIEPMVSAFADNIELTGIAQENLQARIRGMIWMGIANQEGHLTIAAGNKSELAVGYSTMYGDAVGAFAPLKDVPKSRVWALARWRNQAALDLGETPPIPENSITKEPSAELRPGQRDTDSLPPYDLLDQILEDYVEEDAGAADIVAAGFDPELVERIIRMVDAAEFKRRQYPPGPKITFKAFGRDRRLPITNGWREAVIAGHEPHAPLRTAPPGEGPQA</sequence>
<dbReference type="CDD" id="cd00553">
    <property type="entry name" value="NAD_synthase"/>
    <property type="match status" value="1"/>
</dbReference>
<accession>A0A1H1XGF8</accession>
<feature type="binding site" evidence="7">
    <location>
        <position position="549"/>
    </location>
    <ligand>
        <name>deamido-NAD(+)</name>
        <dbReference type="ChEBI" id="CHEBI:58437"/>
        <note>ligand shared between two neighboring subunits</note>
    </ligand>
</feature>
<comment type="pathway">
    <text evidence="1 7 8">Cofactor biosynthesis; NAD(+) biosynthesis; NAD(+) from deamido-NAD(+) (L-Gln route): step 1/1.</text>
</comment>
<feature type="binding site" evidence="7">
    <location>
        <position position="132"/>
    </location>
    <ligand>
        <name>L-glutamine</name>
        <dbReference type="ChEBI" id="CHEBI:58359"/>
    </ligand>
</feature>
<feature type="compositionally biased region" description="Basic and acidic residues" evidence="11">
    <location>
        <begin position="489"/>
        <end position="501"/>
    </location>
</feature>
<keyword evidence="5 7" id="KW-0067">ATP-binding</keyword>
<feature type="domain" description="CN hydrolase" evidence="12">
    <location>
        <begin position="4"/>
        <end position="259"/>
    </location>
</feature>
<dbReference type="PROSITE" id="PS00920">
    <property type="entry name" value="NITRIL_CHT_1"/>
    <property type="match status" value="1"/>
</dbReference>
<dbReference type="UniPathway" id="UPA00253">
    <property type="reaction ID" value="UER00334"/>
</dbReference>
<dbReference type="PANTHER" id="PTHR23090:SF9">
    <property type="entry name" value="GLUTAMINE-DEPENDENT NAD(+) SYNTHETASE"/>
    <property type="match status" value="1"/>
</dbReference>
<feature type="region of interest" description="Disordered" evidence="11">
    <location>
        <begin position="474"/>
        <end position="501"/>
    </location>
</feature>
<feature type="binding site" evidence="7">
    <location>
        <begin position="327"/>
        <end position="334"/>
    </location>
    <ligand>
        <name>ATP</name>
        <dbReference type="ChEBI" id="CHEBI:30616"/>
    </ligand>
</feature>
<dbReference type="NCBIfam" id="NF010588">
    <property type="entry name" value="PRK13981.1"/>
    <property type="match status" value="1"/>
</dbReference>
<feature type="binding site" evidence="7">
    <location>
        <position position="404"/>
    </location>
    <ligand>
        <name>deamido-NAD(+)</name>
        <dbReference type="ChEBI" id="CHEBI:58437"/>
        <note>ligand shared between two neighboring subunits</note>
    </ligand>
</feature>
<dbReference type="PIRSF" id="PIRSF006630">
    <property type="entry name" value="NADS_GAT"/>
    <property type="match status" value="1"/>
</dbReference>
<dbReference type="SUPFAM" id="SSF52402">
    <property type="entry name" value="Adenine nucleotide alpha hydrolases-like"/>
    <property type="match status" value="1"/>
</dbReference>
<feature type="active site" description="Proton acceptor" evidence="9">
    <location>
        <position position="44"/>
    </location>
</feature>
<proteinExistence type="inferred from homology"/>
<dbReference type="HAMAP" id="MF_02090">
    <property type="entry name" value="NadE_glutamine_dep"/>
    <property type="match status" value="1"/>
</dbReference>
<dbReference type="Gene3D" id="3.40.50.620">
    <property type="entry name" value="HUPs"/>
    <property type="match status" value="1"/>
</dbReference>
<comment type="similarity">
    <text evidence="2 7 8">In the C-terminal section; belongs to the NAD synthetase family.</text>
</comment>
<evidence type="ECO:0000313" key="13">
    <source>
        <dbReference type="EMBL" id="SDT08318.1"/>
    </source>
</evidence>
<dbReference type="InterPro" id="IPR022310">
    <property type="entry name" value="NAD/GMP_synthase"/>
</dbReference>
<dbReference type="GO" id="GO:0003952">
    <property type="term" value="F:NAD+ synthase (glutamine-hydrolyzing) activity"/>
    <property type="evidence" value="ECO:0007669"/>
    <property type="project" value="UniProtKB-UniRule"/>
</dbReference>
<dbReference type="SUPFAM" id="SSF56317">
    <property type="entry name" value="Carbon-nitrogen hydrolase"/>
    <property type="match status" value="1"/>
</dbReference>
<evidence type="ECO:0000256" key="11">
    <source>
        <dbReference type="SAM" id="MobiDB-lite"/>
    </source>
</evidence>
<reference evidence="13 14" key="1">
    <citation type="submission" date="2016-10" db="EMBL/GenBank/DDBJ databases">
        <authorList>
            <person name="de Groot N.N."/>
        </authorList>
    </citation>
    <scope>NUCLEOTIDE SEQUENCE [LARGE SCALE GENOMIC DNA]</scope>
    <source>
        <strain evidence="13 14">DSM 22024</strain>
    </source>
</reference>
<name>A0A1H1XGF8_9ACTN</name>
<keyword evidence="14" id="KW-1185">Reference proteome</keyword>
<evidence type="ECO:0000256" key="6">
    <source>
        <dbReference type="ARBA" id="ARBA00023027"/>
    </source>
</evidence>
<comment type="catalytic activity">
    <reaction evidence="7 8">
        <text>deamido-NAD(+) + L-glutamine + ATP + H2O = L-glutamate + AMP + diphosphate + NAD(+) + H(+)</text>
        <dbReference type="Rhea" id="RHEA:24384"/>
        <dbReference type="ChEBI" id="CHEBI:15377"/>
        <dbReference type="ChEBI" id="CHEBI:15378"/>
        <dbReference type="ChEBI" id="CHEBI:29985"/>
        <dbReference type="ChEBI" id="CHEBI:30616"/>
        <dbReference type="ChEBI" id="CHEBI:33019"/>
        <dbReference type="ChEBI" id="CHEBI:57540"/>
        <dbReference type="ChEBI" id="CHEBI:58359"/>
        <dbReference type="ChEBI" id="CHEBI:58437"/>
        <dbReference type="ChEBI" id="CHEBI:456215"/>
        <dbReference type="EC" id="6.3.5.1"/>
    </reaction>
</comment>
<dbReference type="GO" id="GO:0000257">
    <property type="term" value="F:nitrilase activity"/>
    <property type="evidence" value="ECO:0007669"/>
    <property type="project" value="UniProtKB-ARBA"/>
</dbReference>
<dbReference type="InterPro" id="IPR036526">
    <property type="entry name" value="C-N_Hydrolase_sf"/>
</dbReference>
<dbReference type="GO" id="GO:0005524">
    <property type="term" value="F:ATP binding"/>
    <property type="evidence" value="ECO:0007669"/>
    <property type="project" value="UniProtKB-UniRule"/>
</dbReference>
<feature type="binding site" evidence="7">
    <location>
        <position position="433"/>
    </location>
    <ligand>
        <name>deamido-NAD(+)</name>
        <dbReference type="ChEBI" id="CHEBI:58437"/>
        <note>ligand shared between two neighboring subunits</note>
    </ligand>
</feature>
<feature type="active site" description="Proton acceptor; for glutaminase activity" evidence="7">
    <location>
        <position position="44"/>
    </location>
</feature>
<evidence type="ECO:0000256" key="10">
    <source>
        <dbReference type="RuleBase" id="RU003811"/>
    </source>
</evidence>
<dbReference type="Gene3D" id="3.60.110.10">
    <property type="entry name" value="Carbon-nitrogen hydrolase"/>
    <property type="match status" value="1"/>
</dbReference>
<protein>
    <recommendedName>
        <fullName evidence="7 8">Glutamine-dependent NAD(+) synthetase</fullName>
        <ecNumber evidence="7 8">6.3.5.1</ecNumber>
    </recommendedName>
    <alternativeName>
        <fullName evidence="7 8">NAD(+) synthase [glutamine-hydrolyzing]</fullName>
    </alternativeName>
</protein>
<evidence type="ECO:0000256" key="4">
    <source>
        <dbReference type="ARBA" id="ARBA00022741"/>
    </source>
</evidence>
<dbReference type="InterPro" id="IPR003010">
    <property type="entry name" value="C-N_Hydrolase"/>
</dbReference>
<dbReference type="PROSITE" id="PS50263">
    <property type="entry name" value="CN_HYDROLASE"/>
    <property type="match status" value="1"/>
</dbReference>
<dbReference type="AlphaFoldDB" id="A0A1H1XGF8"/>
<evidence type="ECO:0000256" key="7">
    <source>
        <dbReference type="HAMAP-Rule" id="MF_02090"/>
    </source>
</evidence>
<dbReference type="STRING" id="117157.SAMN04489717_4969"/>
<feature type="binding site" evidence="7">
    <location>
        <position position="189"/>
    </location>
    <ligand>
        <name>L-glutamine</name>
        <dbReference type="ChEBI" id="CHEBI:58359"/>
    </ligand>
</feature>
<dbReference type="GO" id="GO:0004359">
    <property type="term" value="F:glutaminase activity"/>
    <property type="evidence" value="ECO:0007669"/>
    <property type="project" value="InterPro"/>
</dbReference>
<feature type="active site" description="Nucleophile; for glutaminase activity" evidence="7">
    <location>
        <position position="162"/>
    </location>
</feature>
<keyword evidence="3 7" id="KW-0436">Ligase</keyword>
<dbReference type="InterPro" id="IPR014445">
    <property type="entry name" value="Gln-dep_NAD_synthase"/>
</dbReference>
<evidence type="ECO:0000256" key="1">
    <source>
        <dbReference type="ARBA" id="ARBA00005188"/>
    </source>
</evidence>
<keyword evidence="4 7" id="KW-0547">Nucleotide-binding</keyword>
<feature type="binding site" evidence="7">
    <location>
        <position position="195"/>
    </location>
    <ligand>
        <name>L-glutamine</name>
        <dbReference type="ChEBI" id="CHEBI:58359"/>
    </ligand>
</feature>
<evidence type="ECO:0000256" key="8">
    <source>
        <dbReference type="PIRNR" id="PIRNR006630"/>
    </source>
</evidence>
<comment type="caution">
    <text evidence="7">Lacks conserved residue(s) required for the propagation of feature annotation.</text>
</comment>
<dbReference type="InterPro" id="IPR014729">
    <property type="entry name" value="Rossmann-like_a/b/a_fold"/>
</dbReference>
<dbReference type="EC" id="6.3.5.1" evidence="7 8"/>
<dbReference type="GO" id="GO:0008795">
    <property type="term" value="F:NAD+ synthase activity"/>
    <property type="evidence" value="ECO:0007669"/>
    <property type="project" value="UniProtKB-UniRule"/>
</dbReference>
<evidence type="ECO:0000256" key="3">
    <source>
        <dbReference type="ARBA" id="ARBA00022598"/>
    </source>
</evidence>